<sequence>MSADNLTYDSDDRSAPGSIAFAFVSDAGITVEWCVDNVSSDEAGAVVTFSGVVRNHDHGQSVERLTYSAHPSADEVMRRVAEDVAARHPGTRIAVAHRIGDLVVGDIALACAVASAHRAAAFAACAELIDAVKERVPIWKEQVFTDGTTEWVGAA</sequence>
<organism evidence="1 2">
    <name type="scientific">Subtercola vilae</name>
    <dbReference type="NCBI Taxonomy" id="2056433"/>
    <lineage>
        <taxon>Bacteria</taxon>
        <taxon>Bacillati</taxon>
        <taxon>Actinomycetota</taxon>
        <taxon>Actinomycetes</taxon>
        <taxon>Micrococcales</taxon>
        <taxon>Microbacteriaceae</taxon>
        <taxon>Subtercola</taxon>
    </lineage>
</organism>
<dbReference type="SUPFAM" id="SSF54690">
    <property type="entry name" value="Molybdopterin synthase subunit MoaE"/>
    <property type="match status" value="1"/>
</dbReference>
<dbReference type="AlphaFoldDB" id="A0A4T2C7E4"/>
<keyword evidence="2" id="KW-1185">Reference proteome</keyword>
<dbReference type="CDD" id="cd00756">
    <property type="entry name" value="MoaE"/>
    <property type="match status" value="1"/>
</dbReference>
<dbReference type="InterPro" id="IPR003448">
    <property type="entry name" value="Mopterin_biosynth_MoaE"/>
</dbReference>
<comment type="caution">
    <text evidence="1">The sequence shown here is derived from an EMBL/GenBank/DDBJ whole genome shotgun (WGS) entry which is preliminary data.</text>
</comment>
<dbReference type="RefSeq" id="WP_136641482.1">
    <property type="nucleotide sequence ID" value="NZ_QYRT01000009.1"/>
</dbReference>
<dbReference type="EMBL" id="QYRT01000009">
    <property type="protein sequence ID" value="TIH38238.1"/>
    <property type="molecule type" value="Genomic_DNA"/>
</dbReference>
<dbReference type="GO" id="GO:0006777">
    <property type="term" value="P:Mo-molybdopterin cofactor biosynthetic process"/>
    <property type="evidence" value="ECO:0007669"/>
    <property type="project" value="InterPro"/>
</dbReference>
<dbReference type="OrthoDB" id="9794429at2"/>
<accession>A0A4T2C7E4</accession>
<reference evidence="1 2" key="1">
    <citation type="journal article" date="2019" name="Microorganisms">
        <title>Systematic Affiliation and Genome Analysis of Subtercola vilae DB165(T) with Particular Emphasis on Cold Adaptation of an Isolate from a High-Altitude Cold Volcano Lake.</title>
        <authorList>
            <person name="Villalobos A.S."/>
            <person name="Wiese J."/>
            <person name="Imhoff J.F."/>
            <person name="Dorador C."/>
            <person name="Keller A."/>
            <person name="Hentschel U."/>
        </authorList>
    </citation>
    <scope>NUCLEOTIDE SEQUENCE [LARGE SCALE GENOMIC DNA]</scope>
    <source>
        <strain evidence="1 2">DB165</strain>
    </source>
</reference>
<dbReference type="PANTHER" id="PTHR23404">
    <property type="entry name" value="MOLYBDOPTERIN SYNTHASE RELATED"/>
    <property type="match status" value="1"/>
</dbReference>
<dbReference type="Gene3D" id="3.90.1170.40">
    <property type="entry name" value="Molybdopterin biosynthesis MoaE subunit"/>
    <property type="match status" value="1"/>
</dbReference>
<protein>
    <submittedName>
        <fullName evidence="1">Molybdenum cofactor biosynthesis protein MoaE</fullName>
    </submittedName>
</protein>
<dbReference type="Pfam" id="PF02391">
    <property type="entry name" value="MoaE"/>
    <property type="match status" value="1"/>
</dbReference>
<dbReference type="InterPro" id="IPR036563">
    <property type="entry name" value="MoaE_sf"/>
</dbReference>
<evidence type="ECO:0000313" key="1">
    <source>
        <dbReference type="EMBL" id="TIH38238.1"/>
    </source>
</evidence>
<name>A0A4T2C7E4_9MICO</name>
<dbReference type="Proteomes" id="UP000306192">
    <property type="component" value="Unassembled WGS sequence"/>
</dbReference>
<gene>
    <name evidence="1" type="ORF">D4765_06510</name>
</gene>
<evidence type="ECO:0000313" key="2">
    <source>
        <dbReference type="Proteomes" id="UP000306192"/>
    </source>
</evidence>
<proteinExistence type="predicted"/>